<proteinExistence type="inferred from homology"/>
<evidence type="ECO:0000313" key="4">
    <source>
        <dbReference type="Proteomes" id="UP000614047"/>
    </source>
</evidence>
<name>A0A931DTL7_9ACTN</name>
<evidence type="ECO:0000259" key="2">
    <source>
        <dbReference type="Pfam" id="PF00582"/>
    </source>
</evidence>
<protein>
    <submittedName>
        <fullName evidence="3">Nucleotide-binding universal stress UspA family protein</fullName>
    </submittedName>
</protein>
<dbReference type="Proteomes" id="UP000614047">
    <property type="component" value="Unassembled WGS sequence"/>
</dbReference>
<dbReference type="Pfam" id="PF00582">
    <property type="entry name" value="Usp"/>
    <property type="match status" value="2"/>
</dbReference>
<dbReference type="RefSeq" id="WP_197015678.1">
    <property type="nucleotide sequence ID" value="NZ_BAABES010000003.1"/>
</dbReference>
<comment type="similarity">
    <text evidence="1">Belongs to the universal stress protein A family.</text>
</comment>
<organism evidence="3 4">
    <name type="scientific">Actinomadura viridis</name>
    <dbReference type="NCBI Taxonomy" id="58110"/>
    <lineage>
        <taxon>Bacteria</taxon>
        <taxon>Bacillati</taxon>
        <taxon>Actinomycetota</taxon>
        <taxon>Actinomycetes</taxon>
        <taxon>Streptosporangiales</taxon>
        <taxon>Thermomonosporaceae</taxon>
        <taxon>Actinomadura</taxon>
    </lineage>
</organism>
<evidence type="ECO:0000256" key="1">
    <source>
        <dbReference type="ARBA" id="ARBA00008791"/>
    </source>
</evidence>
<dbReference type="Gene3D" id="3.40.50.620">
    <property type="entry name" value="HUPs"/>
    <property type="match status" value="2"/>
</dbReference>
<dbReference type="PRINTS" id="PR01438">
    <property type="entry name" value="UNVRSLSTRESS"/>
</dbReference>
<feature type="domain" description="UspA" evidence="2">
    <location>
        <begin position="144"/>
        <end position="277"/>
    </location>
</feature>
<dbReference type="InterPro" id="IPR006016">
    <property type="entry name" value="UspA"/>
</dbReference>
<dbReference type="SUPFAM" id="SSF52402">
    <property type="entry name" value="Adenine nucleotide alpha hydrolases-like"/>
    <property type="match status" value="2"/>
</dbReference>
<dbReference type="EMBL" id="JADOUA010000001">
    <property type="protein sequence ID" value="MBG6093641.1"/>
    <property type="molecule type" value="Genomic_DNA"/>
</dbReference>
<comment type="caution">
    <text evidence="3">The sequence shown here is derived from an EMBL/GenBank/DDBJ whole genome shotgun (WGS) entry which is preliminary data.</text>
</comment>
<dbReference type="InterPro" id="IPR006015">
    <property type="entry name" value="Universal_stress_UspA"/>
</dbReference>
<dbReference type="AlphaFoldDB" id="A0A931DTL7"/>
<gene>
    <name evidence="3" type="ORF">IW256_007754</name>
</gene>
<feature type="domain" description="UspA" evidence="2">
    <location>
        <begin position="2"/>
        <end position="137"/>
    </location>
</feature>
<sequence length="280" mass="29821">MPVVAGTDGSAHAERAVAWAADEAALRGLPLRIVHTLARWGKDMPVRPPRDAEEALPTVGQRLLDEAARQARERHPDLAVTTELLRESMPFALRDEAGGAFEIVLGHRGLGGFRSLLLGSTALRVAGRTEGPVVIVRGRVLPAYGEITLGVDPFEEQTASLEYAFEAAAVRGARLRAVHAFQLAAPDDPAVTPDDVAAVAREELAKVLAPLTERFPQVEVVQQVVQDHPVNALVDLSENTDLLVLGAHGHTALGGLLLGAISHGVLHHAHCPIAIVRPRS</sequence>
<evidence type="ECO:0000313" key="3">
    <source>
        <dbReference type="EMBL" id="MBG6093641.1"/>
    </source>
</evidence>
<accession>A0A931DTL7</accession>
<keyword evidence="4" id="KW-1185">Reference proteome</keyword>
<dbReference type="PANTHER" id="PTHR46268">
    <property type="entry name" value="STRESS RESPONSE PROTEIN NHAX"/>
    <property type="match status" value="1"/>
</dbReference>
<reference evidence="3" key="1">
    <citation type="submission" date="2020-11" db="EMBL/GenBank/DDBJ databases">
        <title>Sequencing the genomes of 1000 actinobacteria strains.</title>
        <authorList>
            <person name="Klenk H.-P."/>
        </authorList>
    </citation>
    <scope>NUCLEOTIDE SEQUENCE</scope>
    <source>
        <strain evidence="3">DSM 43175</strain>
    </source>
</reference>
<dbReference type="PANTHER" id="PTHR46268:SF6">
    <property type="entry name" value="UNIVERSAL STRESS PROTEIN UP12"/>
    <property type="match status" value="1"/>
</dbReference>
<dbReference type="InterPro" id="IPR014729">
    <property type="entry name" value="Rossmann-like_a/b/a_fold"/>
</dbReference>